<comment type="similarity">
    <text evidence="1 3">Belongs to the type-B carboxylesterase/lipase family.</text>
</comment>
<dbReference type="Gene3D" id="3.40.50.1820">
    <property type="entry name" value="alpha/beta hydrolase"/>
    <property type="match status" value="1"/>
</dbReference>
<dbReference type="EMBL" id="NBII01000006">
    <property type="protein sequence ID" value="PAV18000.1"/>
    <property type="molecule type" value="Genomic_DNA"/>
</dbReference>
<keyword evidence="2 3" id="KW-0378">Hydrolase</keyword>
<dbReference type="InParanoid" id="A0A286UEI5"/>
<name>A0A286UEI5_9AGAM</name>
<dbReference type="SUPFAM" id="SSF53474">
    <property type="entry name" value="alpha/beta-Hydrolases"/>
    <property type="match status" value="1"/>
</dbReference>
<dbReference type="Proteomes" id="UP000217199">
    <property type="component" value="Unassembled WGS sequence"/>
</dbReference>
<dbReference type="InterPro" id="IPR029058">
    <property type="entry name" value="AB_hydrolase_fold"/>
</dbReference>
<organism evidence="5 6">
    <name type="scientific">Pyrrhoderma noxium</name>
    <dbReference type="NCBI Taxonomy" id="2282107"/>
    <lineage>
        <taxon>Eukaryota</taxon>
        <taxon>Fungi</taxon>
        <taxon>Dikarya</taxon>
        <taxon>Basidiomycota</taxon>
        <taxon>Agaricomycotina</taxon>
        <taxon>Agaricomycetes</taxon>
        <taxon>Hymenochaetales</taxon>
        <taxon>Hymenochaetaceae</taxon>
        <taxon>Pyrrhoderma</taxon>
    </lineage>
</organism>
<dbReference type="PROSITE" id="PS00122">
    <property type="entry name" value="CARBOXYLESTERASE_B_1"/>
    <property type="match status" value="1"/>
</dbReference>
<dbReference type="PANTHER" id="PTHR11559">
    <property type="entry name" value="CARBOXYLESTERASE"/>
    <property type="match status" value="1"/>
</dbReference>
<comment type="caution">
    <text evidence="5">The sequence shown here is derived from an EMBL/GenBank/DDBJ whole genome shotgun (WGS) entry which is preliminary data.</text>
</comment>
<proteinExistence type="inferred from homology"/>
<reference evidence="5 6" key="1">
    <citation type="journal article" date="2017" name="Mol. Ecol.">
        <title>Comparative and population genomic landscape of Phellinus noxius: A hypervariable fungus causing root rot in trees.</title>
        <authorList>
            <person name="Chung C.L."/>
            <person name="Lee T.J."/>
            <person name="Akiba M."/>
            <person name="Lee H.H."/>
            <person name="Kuo T.H."/>
            <person name="Liu D."/>
            <person name="Ke H.M."/>
            <person name="Yokoi T."/>
            <person name="Roa M.B."/>
            <person name="Lu M.J."/>
            <person name="Chang Y.Y."/>
            <person name="Ann P.J."/>
            <person name="Tsai J.N."/>
            <person name="Chen C.Y."/>
            <person name="Tzean S.S."/>
            <person name="Ota Y."/>
            <person name="Hattori T."/>
            <person name="Sahashi N."/>
            <person name="Liou R.F."/>
            <person name="Kikuchi T."/>
            <person name="Tsai I.J."/>
        </authorList>
    </citation>
    <scope>NUCLEOTIDE SEQUENCE [LARGE SCALE GENOMIC DNA]</scope>
    <source>
        <strain evidence="5 6">FFPRI411160</strain>
    </source>
</reference>
<accession>A0A286UEI5</accession>
<evidence type="ECO:0000313" key="6">
    <source>
        <dbReference type="Proteomes" id="UP000217199"/>
    </source>
</evidence>
<dbReference type="GO" id="GO:0016787">
    <property type="term" value="F:hydrolase activity"/>
    <property type="evidence" value="ECO:0007669"/>
    <property type="project" value="UniProtKB-KW"/>
</dbReference>
<feature type="domain" description="Carboxylesterase type B" evidence="4">
    <location>
        <begin position="94"/>
        <end position="338"/>
    </location>
</feature>
<dbReference type="STRING" id="2282107.A0A286UEI5"/>
<feature type="chain" id="PRO_5013426728" description="Carboxylic ester hydrolase" evidence="3">
    <location>
        <begin position="22"/>
        <end position="475"/>
    </location>
</feature>
<dbReference type="InterPro" id="IPR002018">
    <property type="entry name" value="CarbesteraseB"/>
</dbReference>
<dbReference type="AlphaFoldDB" id="A0A286UEI5"/>
<evidence type="ECO:0000256" key="3">
    <source>
        <dbReference type="RuleBase" id="RU361235"/>
    </source>
</evidence>
<evidence type="ECO:0000256" key="1">
    <source>
        <dbReference type="ARBA" id="ARBA00005964"/>
    </source>
</evidence>
<dbReference type="Pfam" id="PF00135">
    <property type="entry name" value="COesterase"/>
    <property type="match status" value="1"/>
</dbReference>
<protein>
    <recommendedName>
        <fullName evidence="3">Carboxylic ester hydrolase</fullName>
        <ecNumber evidence="3">3.1.1.-</ecNumber>
    </recommendedName>
</protein>
<evidence type="ECO:0000256" key="2">
    <source>
        <dbReference type="ARBA" id="ARBA00022801"/>
    </source>
</evidence>
<evidence type="ECO:0000259" key="4">
    <source>
        <dbReference type="Pfam" id="PF00135"/>
    </source>
</evidence>
<evidence type="ECO:0000313" key="5">
    <source>
        <dbReference type="EMBL" id="PAV18000.1"/>
    </source>
</evidence>
<sequence>MKHLDYLLCALSLTFPYYGLSAGYPGVPIRNQLDQTTFGVDEPGTSTDVDLGYAIYRGSYNATVDRTDFLGVRYAAPPIGTLRFQAPMPPERVRQSEDCLFLNVFVSGQVKKSEKLPVLVWIHGGGYVLGSSAMHPAESFVSEADGGLVVVVVQYRLGMFGFLSGAEVKEKGALNAGLLDQRRALVWVQDYIHLFGGDPERVTIWGESAGAGSVMQHMIAHGGNSPTKLFSNLITSSIFFPHQYKYNDPIPEKIYLESLRAAGCQDAIDRFRCLADSDTETLQKVNFAVNSAGFSWTFLFTPVVDNEYIIEHPLRTSLRRQFNGRKLLAVTNSLEGSSGRNNRGSDVHMSYIYGFINVFRGCIQGSVRHSPGNHASDLQYYMPGANLPIINDELFENAEFIASFDSGFLGLAKYNDLNVHPVDNVITPQWDSFDKIRYSEMLFNRTEDFKPDIHPIRTDPGLLQRCQFWEDLVML</sequence>
<gene>
    <name evidence="5" type="ORF">PNOK_0648600</name>
</gene>
<feature type="signal peptide" evidence="3">
    <location>
        <begin position="1"/>
        <end position="21"/>
    </location>
</feature>
<dbReference type="EC" id="3.1.1.-" evidence="3"/>
<dbReference type="InterPro" id="IPR019826">
    <property type="entry name" value="Carboxylesterase_B_AS"/>
</dbReference>
<dbReference type="OrthoDB" id="408631at2759"/>
<dbReference type="InterPro" id="IPR050309">
    <property type="entry name" value="Type-B_Carboxylest/Lipase"/>
</dbReference>
<keyword evidence="3" id="KW-0732">Signal</keyword>
<keyword evidence="6" id="KW-1185">Reference proteome</keyword>